<dbReference type="SUPFAM" id="SSF50156">
    <property type="entry name" value="PDZ domain-like"/>
    <property type="match status" value="1"/>
</dbReference>
<proteinExistence type="inferred from homology"/>
<dbReference type="CDD" id="cd06163">
    <property type="entry name" value="S2P-M50_PDZ_RseP-like"/>
    <property type="match status" value="1"/>
</dbReference>
<dbReference type="InterPro" id="IPR004387">
    <property type="entry name" value="Pept_M50_Zn"/>
</dbReference>
<feature type="transmembrane region" description="Helical" evidence="11">
    <location>
        <begin position="288"/>
        <end position="309"/>
    </location>
</feature>
<keyword evidence="8 11" id="KW-1133">Transmembrane helix</keyword>
<dbReference type="Pfam" id="PF17820">
    <property type="entry name" value="PDZ_6"/>
    <property type="match status" value="1"/>
</dbReference>
<keyword evidence="4 14" id="KW-0645">Protease</keyword>
<evidence type="ECO:0000256" key="3">
    <source>
        <dbReference type="ARBA" id="ARBA00007931"/>
    </source>
</evidence>
<evidence type="ECO:0000256" key="5">
    <source>
        <dbReference type="ARBA" id="ARBA00022692"/>
    </source>
</evidence>
<keyword evidence="9" id="KW-0482">Metalloprotease</keyword>
<dbReference type="Pfam" id="PF02163">
    <property type="entry name" value="Peptidase_M50"/>
    <property type="match status" value="1"/>
</dbReference>
<evidence type="ECO:0000256" key="10">
    <source>
        <dbReference type="ARBA" id="ARBA00023136"/>
    </source>
</evidence>
<keyword evidence="5 11" id="KW-0812">Transmembrane</keyword>
<sequence length="363" mass="39696">MNTVLQSALLIVIGVLLFGLIIFIHEFGHFFTAKLSRVRVNEFAIGMGPKLFSFTRGETQYALRLLPIGGYCAMEGEDEKSDDPHAFGNRPVWQRIIVVAAGGIMNILLAILLMMILRGQDSIYATTQIAKFAEGSALETAGVQAGDVITSIDGYAIYTDQDLTFALSMASLDVTTDTTTLDLEVRRGGETIRFDDLTVNMSEEIDGRRHVVLDFYVTGQEKNVLTLVQKSFADMASTVRMVFESLIGLLTGRFDFNELAGPVGTAQAVTQMASAGLQRSFGDAVNNILYMMLIISVNLGIVNLLPLPALDGGRLVFLLIEAIFRRPVPPRYERWVHAGGFVLLLCLMVAVTFNDIARLVTGG</sequence>
<keyword evidence="15" id="KW-1185">Reference proteome</keyword>
<dbReference type="EMBL" id="JAFBIT010000001">
    <property type="protein sequence ID" value="MCF2651369.1"/>
    <property type="molecule type" value="Genomic_DNA"/>
</dbReference>
<evidence type="ECO:0000313" key="14">
    <source>
        <dbReference type="EMBL" id="MCF2651369.1"/>
    </source>
</evidence>
<feature type="domain" description="PDZ" evidence="13">
    <location>
        <begin position="133"/>
        <end position="168"/>
    </location>
</feature>
<dbReference type="Proteomes" id="UP001299220">
    <property type="component" value="Unassembled WGS sequence"/>
</dbReference>
<organism evidence="14 15">
    <name type="scientific">Anaeromassilibacillus senegalensis</name>
    <dbReference type="NCBI Taxonomy" id="1673717"/>
    <lineage>
        <taxon>Bacteria</taxon>
        <taxon>Bacillati</taxon>
        <taxon>Bacillota</taxon>
        <taxon>Clostridia</taxon>
        <taxon>Eubacteriales</taxon>
        <taxon>Acutalibacteraceae</taxon>
        <taxon>Anaeromassilibacillus</taxon>
    </lineage>
</organism>
<comment type="caution">
    <text evidence="14">The sequence shown here is derived from an EMBL/GenBank/DDBJ whole genome shotgun (WGS) entry which is preliminary data.</text>
</comment>
<evidence type="ECO:0000256" key="9">
    <source>
        <dbReference type="ARBA" id="ARBA00023049"/>
    </source>
</evidence>
<accession>A0ABS9CJR0</accession>
<keyword evidence="6" id="KW-0378">Hydrolase</keyword>
<name>A0ABS9CJR0_9FIRM</name>
<dbReference type="GO" id="GO:0008233">
    <property type="term" value="F:peptidase activity"/>
    <property type="evidence" value="ECO:0007669"/>
    <property type="project" value="UniProtKB-KW"/>
</dbReference>
<evidence type="ECO:0000256" key="11">
    <source>
        <dbReference type="SAM" id="Phobius"/>
    </source>
</evidence>
<feature type="transmembrane region" description="Helical" evidence="11">
    <location>
        <begin position="96"/>
        <end position="117"/>
    </location>
</feature>
<dbReference type="RefSeq" id="WP_235322325.1">
    <property type="nucleotide sequence ID" value="NZ_JAFBIT010000001.1"/>
</dbReference>
<dbReference type="PANTHER" id="PTHR42837">
    <property type="entry name" value="REGULATOR OF SIGMA-E PROTEASE RSEP"/>
    <property type="match status" value="1"/>
</dbReference>
<evidence type="ECO:0000259" key="12">
    <source>
        <dbReference type="Pfam" id="PF02163"/>
    </source>
</evidence>
<evidence type="ECO:0000256" key="8">
    <source>
        <dbReference type="ARBA" id="ARBA00022989"/>
    </source>
</evidence>
<evidence type="ECO:0000256" key="7">
    <source>
        <dbReference type="ARBA" id="ARBA00022833"/>
    </source>
</evidence>
<evidence type="ECO:0000256" key="1">
    <source>
        <dbReference type="ARBA" id="ARBA00001947"/>
    </source>
</evidence>
<evidence type="ECO:0000256" key="4">
    <source>
        <dbReference type="ARBA" id="ARBA00022670"/>
    </source>
</evidence>
<dbReference type="Gene3D" id="2.30.42.10">
    <property type="match status" value="1"/>
</dbReference>
<comment type="subcellular location">
    <subcellularLocation>
        <location evidence="2">Membrane</location>
        <topology evidence="2">Multi-pass membrane protein</topology>
    </subcellularLocation>
</comment>
<evidence type="ECO:0000259" key="13">
    <source>
        <dbReference type="Pfam" id="PF17820"/>
    </source>
</evidence>
<feature type="transmembrane region" description="Helical" evidence="11">
    <location>
        <begin position="7"/>
        <end position="25"/>
    </location>
</feature>
<dbReference type="InterPro" id="IPR036034">
    <property type="entry name" value="PDZ_sf"/>
</dbReference>
<dbReference type="PANTHER" id="PTHR42837:SF2">
    <property type="entry name" value="MEMBRANE METALLOPROTEASE ARASP2, CHLOROPLASTIC-RELATED"/>
    <property type="match status" value="1"/>
</dbReference>
<keyword evidence="7" id="KW-0862">Zinc</keyword>
<dbReference type="InterPro" id="IPR041489">
    <property type="entry name" value="PDZ_6"/>
</dbReference>
<dbReference type="InterPro" id="IPR008915">
    <property type="entry name" value="Peptidase_M50"/>
</dbReference>
<reference evidence="14 15" key="1">
    <citation type="submission" date="2020-12" db="EMBL/GenBank/DDBJ databases">
        <title>Whole genome sequences of gut porcine anaerobes.</title>
        <authorList>
            <person name="Kubasova T."/>
            <person name="Jahodarova E."/>
            <person name="Rychlik I."/>
        </authorList>
    </citation>
    <scope>NUCLEOTIDE SEQUENCE [LARGE SCALE GENOMIC DNA]</scope>
    <source>
        <strain evidence="14 15">An867</strain>
    </source>
</reference>
<evidence type="ECO:0000313" key="15">
    <source>
        <dbReference type="Proteomes" id="UP001299220"/>
    </source>
</evidence>
<feature type="transmembrane region" description="Helical" evidence="11">
    <location>
        <begin position="335"/>
        <end position="357"/>
    </location>
</feature>
<protein>
    <submittedName>
        <fullName evidence="14">Site-2 protease family protein</fullName>
    </submittedName>
</protein>
<comment type="similarity">
    <text evidence="3">Belongs to the peptidase M50B family.</text>
</comment>
<keyword evidence="10 11" id="KW-0472">Membrane</keyword>
<dbReference type="GO" id="GO:0006508">
    <property type="term" value="P:proteolysis"/>
    <property type="evidence" value="ECO:0007669"/>
    <property type="project" value="UniProtKB-KW"/>
</dbReference>
<feature type="domain" description="Peptidase M50" evidence="12">
    <location>
        <begin position="15"/>
        <end position="346"/>
    </location>
</feature>
<evidence type="ECO:0000256" key="2">
    <source>
        <dbReference type="ARBA" id="ARBA00004141"/>
    </source>
</evidence>
<gene>
    <name evidence="14" type="ORF">JQM67_01940</name>
</gene>
<comment type="cofactor">
    <cofactor evidence="1">
        <name>Zn(2+)</name>
        <dbReference type="ChEBI" id="CHEBI:29105"/>
    </cofactor>
</comment>
<evidence type="ECO:0000256" key="6">
    <source>
        <dbReference type="ARBA" id="ARBA00022801"/>
    </source>
</evidence>